<feature type="domain" description="Peptidase M14" evidence="15">
    <location>
        <begin position="126"/>
        <end position="217"/>
    </location>
</feature>
<evidence type="ECO:0000256" key="13">
    <source>
        <dbReference type="ARBA" id="ARBA00040642"/>
    </source>
</evidence>
<proteinExistence type="inferred from homology"/>
<dbReference type="EC" id="3.4.17.1" evidence="12"/>
<reference evidence="16 17" key="1">
    <citation type="submission" date="2021-06" db="EMBL/GenBank/DDBJ databases">
        <authorList>
            <person name="Palmer J.M."/>
        </authorList>
    </citation>
    <scope>NUCLEOTIDE SEQUENCE [LARGE SCALE GENOMIC DNA]</scope>
    <source>
        <strain evidence="16 17">XC_2019</strain>
        <tissue evidence="16">Muscle</tissue>
    </source>
</reference>
<comment type="caution">
    <text evidence="16">The sequence shown here is derived from an EMBL/GenBank/DDBJ whole genome shotgun (WGS) entry which is preliminary data.</text>
</comment>
<comment type="catalytic activity">
    <reaction evidence="11">
        <text>Release of a C-terminal amino acid, but little or no action with -Asp, -Glu, -Arg, -Lys or -Pro.</text>
        <dbReference type="EC" id="3.4.17.1"/>
    </reaction>
</comment>
<evidence type="ECO:0000256" key="7">
    <source>
        <dbReference type="ARBA" id="ARBA00022801"/>
    </source>
</evidence>
<dbReference type="Proteomes" id="UP001434883">
    <property type="component" value="Unassembled WGS sequence"/>
</dbReference>
<evidence type="ECO:0000256" key="10">
    <source>
        <dbReference type="ARBA" id="ARBA00023157"/>
    </source>
</evidence>
<keyword evidence="7" id="KW-0378">Hydrolase</keyword>
<keyword evidence="5" id="KW-0479">Metal-binding</keyword>
<keyword evidence="9" id="KW-0482">Metalloprotease</keyword>
<evidence type="ECO:0000256" key="14">
    <source>
        <dbReference type="PROSITE-ProRule" id="PRU01379"/>
    </source>
</evidence>
<gene>
    <name evidence="16" type="primary">CPA1</name>
    <name evidence="16" type="ORF">XENOCAPTIV_003285</name>
</gene>
<evidence type="ECO:0000256" key="4">
    <source>
        <dbReference type="ARBA" id="ARBA00022670"/>
    </source>
</evidence>
<evidence type="ECO:0000313" key="16">
    <source>
        <dbReference type="EMBL" id="MEQ2200799.1"/>
    </source>
</evidence>
<name>A0ABV0QY70_9TELE</name>
<evidence type="ECO:0000256" key="6">
    <source>
        <dbReference type="ARBA" id="ARBA00022729"/>
    </source>
</evidence>
<organism evidence="16 17">
    <name type="scientific">Xenoophorus captivus</name>
    <dbReference type="NCBI Taxonomy" id="1517983"/>
    <lineage>
        <taxon>Eukaryota</taxon>
        <taxon>Metazoa</taxon>
        <taxon>Chordata</taxon>
        <taxon>Craniata</taxon>
        <taxon>Vertebrata</taxon>
        <taxon>Euteleostomi</taxon>
        <taxon>Actinopterygii</taxon>
        <taxon>Neopterygii</taxon>
        <taxon>Teleostei</taxon>
        <taxon>Neoteleostei</taxon>
        <taxon>Acanthomorphata</taxon>
        <taxon>Ovalentaria</taxon>
        <taxon>Atherinomorphae</taxon>
        <taxon>Cyprinodontiformes</taxon>
        <taxon>Goodeidae</taxon>
        <taxon>Xenoophorus</taxon>
    </lineage>
</organism>
<evidence type="ECO:0000256" key="3">
    <source>
        <dbReference type="ARBA" id="ARBA00022645"/>
    </source>
</evidence>
<evidence type="ECO:0000256" key="1">
    <source>
        <dbReference type="ARBA" id="ARBA00001947"/>
    </source>
</evidence>
<evidence type="ECO:0000313" key="17">
    <source>
        <dbReference type="Proteomes" id="UP001434883"/>
    </source>
</evidence>
<dbReference type="Pfam" id="PF02244">
    <property type="entry name" value="Propep_M14"/>
    <property type="match status" value="1"/>
</dbReference>
<dbReference type="InterPro" id="IPR000834">
    <property type="entry name" value="Peptidase_M14"/>
</dbReference>
<comment type="cofactor">
    <cofactor evidence="1">
        <name>Zn(2+)</name>
        <dbReference type="ChEBI" id="CHEBI:29105"/>
    </cofactor>
</comment>
<keyword evidence="17" id="KW-1185">Reference proteome</keyword>
<feature type="non-terminal residue" evidence="16">
    <location>
        <position position="1"/>
    </location>
</feature>
<sequence length="217" mass="24829">LNLNDNLDSKVSGFNSNPSENLEFQHGALLCRHQVFRILPKDDAQLSLIKLLEDIMELELDFWKWVTPIDVRVPSHSLQAVKNYLERHSIKYFTVIKDLQALLDEEQKQMRSAGRAGNTDSFDYTNYHTLSEIYSFQDMLVAEKPNLVSKTVIGESNEGRPLNILKFSTGGTNRPAIWIDTGIHSREWITQASGILFAKKVLYILYFLILHLSSCSL</sequence>
<dbReference type="PANTHER" id="PTHR11705:SF94">
    <property type="entry name" value="CARBOXYPEPTIDASE A1"/>
    <property type="match status" value="1"/>
</dbReference>
<evidence type="ECO:0000256" key="12">
    <source>
        <dbReference type="ARBA" id="ARBA00039144"/>
    </source>
</evidence>
<dbReference type="PROSITE" id="PS00132">
    <property type="entry name" value="CARBOXYPEPT_ZN_1"/>
    <property type="match status" value="1"/>
</dbReference>
<evidence type="ECO:0000259" key="15">
    <source>
        <dbReference type="PROSITE" id="PS52035"/>
    </source>
</evidence>
<comment type="similarity">
    <text evidence="2 14">Belongs to the peptidase M14 family.</text>
</comment>
<dbReference type="InterPro" id="IPR057246">
    <property type="entry name" value="CARBOXYPEPT_ZN_1"/>
</dbReference>
<protein>
    <recommendedName>
        <fullName evidence="13">Carboxypeptidase A1</fullName>
        <ecNumber evidence="12">3.4.17.1</ecNumber>
    </recommendedName>
</protein>
<dbReference type="Gene3D" id="3.40.630.10">
    <property type="entry name" value="Zn peptidases"/>
    <property type="match status" value="1"/>
</dbReference>
<evidence type="ECO:0000256" key="9">
    <source>
        <dbReference type="ARBA" id="ARBA00023049"/>
    </source>
</evidence>
<dbReference type="PRINTS" id="PR00765">
    <property type="entry name" value="CRBOXYPTASEA"/>
</dbReference>
<dbReference type="PANTHER" id="PTHR11705">
    <property type="entry name" value="PROTEASE FAMILY M14 CARBOXYPEPTIDASE A,B"/>
    <property type="match status" value="1"/>
</dbReference>
<evidence type="ECO:0000256" key="2">
    <source>
        <dbReference type="ARBA" id="ARBA00005988"/>
    </source>
</evidence>
<keyword evidence="3" id="KW-0121">Carboxypeptidase</keyword>
<keyword evidence="6" id="KW-0732">Signal</keyword>
<dbReference type="Gene3D" id="3.30.70.340">
    <property type="entry name" value="Metallocarboxypeptidase-like"/>
    <property type="match status" value="1"/>
</dbReference>
<evidence type="ECO:0000256" key="11">
    <source>
        <dbReference type="ARBA" id="ARBA00036253"/>
    </source>
</evidence>
<dbReference type="EMBL" id="JAHRIN010026547">
    <property type="protein sequence ID" value="MEQ2200799.1"/>
    <property type="molecule type" value="Genomic_DNA"/>
</dbReference>
<dbReference type="SUPFAM" id="SSF54897">
    <property type="entry name" value="Protease propeptides/inhibitors"/>
    <property type="match status" value="1"/>
</dbReference>
<dbReference type="InterPro" id="IPR036990">
    <property type="entry name" value="M14A-like_propep"/>
</dbReference>
<evidence type="ECO:0000256" key="8">
    <source>
        <dbReference type="ARBA" id="ARBA00022833"/>
    </source>
</evidence>
<evidence type="ECO:0000256" key="5">
    <source>
        <dbReference type="ARBA" id="ARBA00022723"/>
    </source>
</evidence>
<dbReference type="SUPFAM" id="SSF53187">
    <property type="entry name" value="Zn-dependent exopeptidases"/>
    <property type="match status" value="1"/>
</dbReference>
<comment type="caution">
    <text evidence="14">Lacks conserved residue(s) required for the propagation of feature annotation.</text>
</comment>
<dbReference type="Pfam" id="PF00246">
    <property type="entry name" value="Peptidase_M14"/>
    <property type="match status" value="1"/>
</dbReference>
<accession>A0ABV0QY70</accession>
<dbReference type="InterPro" id="IPR003146">
    <property type="entry name" value="M14A_act_pep"/>
</dbReference>
<keyword evidence="10" id="KW-1015">Disulfide bond</keyword>
<dbReference type="PROSITE" id="PS52035">
    <property type="entry name" value="PEPTIDASE_M14"/>
    <property type="match status" value="1"/>
</dbReference>
<keyword evidence="8" id="KW-0862">Zinc</keyword>
<keyword evidence="4" id="KW-0645">Protease</keyword>